<name>T1I7V4_RHOPR</name>
<dbReference type="CDD" id="cd09076">
    <property type="entry name" value="L1-EN"/>
    <property type="match status" value="1"/>
</dbReference>
<dbReference type="InParanoid" id="T1I7V4"/>
<dbReference type="eggNOG" id="KOG1075">
    <property type="taxonomic scope" value="Eukaryota"/>
</dbReference>
<evidence type="ECO:0000313" key="3">
    <source>
        <dbReference type="Proteomes" id="UP000015103"/>
    </source>
</evidence>
<dbReference type="SUPFAM" id="SSF56219">
    <property type="entry name" value="DNase I-like"/>
    <property type="match status" value="1"/>
</dbReference>
<dbReference type="PANTHER" id="PTHR23227:SF67">
    <property type="entry name" value="CRANIOFACIAL DEVELOPMENT PROTEIN 2-LIKE"/>
    <property type="match status" value="1"/>
</dbReference>
<dbReference type="OMA" id="LWIANTW"/>
<dbReference type="InterPro" id="IPR027124">
    <property type="entry name" value="Swc5/CFDP1/2"/>
</dbReference>
<reference evidence="2" key="1">
    <citation type="submission" date="2015-05" db="UniProtKB">
        <authorList>
            <consortium name="EnsemblMetazoa"/>
        </authorList>
    </citation>
    <scope>IDENTIFICATION</scope>
</reference>
<evidence type="ECO:0000259" key="1">
    <source>
        <dbReference type="Pfam" id="PF03372"/>
    </source>
</evidence>
<dbReference type="EMBL" id="ACPB03016783">
    <property type="status" value="NOT_ANNOTATED_CDS"/>
    <property type="molecule type" value="Genomic_DNA"/>
</dbReference>
<dbReference type="HOGENOM" id="CLU_000680_8_2_1"/>
<dbReference type="Proteomes" id="UP000015103">
    <property type="component" value="Unassembled WGS sequence"/>
</dbReference>
<dbReference type="AlphaFoldDB" id="T1I7V4"/>
<dbReference type="InterPro" id="IPR036691">
    <property type="entry name" value="Endo/exonu/phosph_ase_sf"/>
</dbReference>
<accession>T1I7V4</accession>
<organism evidence="2 3">
    <name type="scientific">Rhodnius prolixus</name>
    <name type="common">Triatomid bug</name>
    <dbReference type="NCBI Taxonomy" id="13249"/>
    <lineage>
        <taxon>Eukaryota</taxon>
        <taxon>Metazoa</taxon>
        <taxon>Ecdysozoa</taxon>
        <taxon>Arthropoda</taxon>
        <taxon>Hexapoda</taxon>
        <taxon>Insecta</taxon>
        <taxon>Pterygota</taxon>
        <taxon>Neoptera</taxon>
        <taxon>Paraneoptera</taxon>
        <taxon>Hemiptera</taxon>
        <taxon>Heteroptera</taxon>
        <taxon>Panheteroptera</taxon>
        <taxon>Cimicomorpha</taxon>
        <taxon>Reduviidae</taxon>
        <taxon>Triatominae</taxon>
        <taxon>Rhodnius</taxon>
    </lineage>
</organism>
<dbReference type="STRING" id="13249.T1I7V4"/>
<evidence type="ECO:0000313" key="2">
    <source>
        <dbReference type="EnsemblMetazoa" id="RPRC012376-PA"/>
    </source>
</evidence>
<proteinExistence type="predicted"/>
<dbReference type="Gene3D" id="3.60.10.10">
    <property type="entry name" value="Endonuclease/exonuclease/phosphatase"/>
    <property type="match status" value="1"/>
</dbReference>
<feature type="domain" description="Endonuclease/exonuclease/phosphatase" evidence="1">
    <location>
        <begin position="15"/>
        <end position="247"/>
    </location>
</feature>
<keyword evidence="3" id="KW-1185">Reference proteome</keyword>
<dbReference type="EnsemblMetazoa" id="RPRC012376-RA">
    <property type="protein sequence ID" value="RPRC012376-PA"/>
    <property type="gene ID" value="RPRC012376"/>
</dbReference>
<protein>
    <recommendedName>
        <fullName evidence="1">Endonuclease/exonuclease/phosphatase domain-containing protein</fullName>
    </recommendedName>
</protein>
<dbReference type="GO" id="GO:0003824">
    <property type="term" value="F:catalytic activity"/>
    <property type="evidence" value="ECO:0007669"/>
    <property type="project" value="InterPro"/>
</dbReference>
<dbReference type="PANTHER" id="PTHR23227">
    <property type="entry name" value="BUCENTAUR RELATED"/>
    <property type="match status" value="1"/>
</dbReference>
<dbReference type="VEuPathDB" id="VectorBase:RPRC012376"/>
<dbReference type="InterPro" id="IPR005135">
    <property type="entry name" value="Endo/exonuclease/phosphatase"/>
</dbReference>
<dbReference type="Pfam" id="PF03372">
    <property type="entry name" value="Exo_endo_phos"/>
    <property type="match status" value="1"/>
</dbReference>
<sequence>KRNMLNSKKKIMNICTLNVRSLLGEDKWLELENALKEINWDIVGLAEVRRKYPRISEKSFGSVFMHTGSDKGQHGVGFIVNIKWKKFITEFKEISTRLAIIRIKLTDKKELVVIQVYAPTSSSEYLDKVKFYMMLENLVQKYKNRNSILIVMGDWNGRVGQKLHGEEAIIGKSNYGTRNEGGEMIMNFCYSQGLKVGNTFFKAKQKNKWTWLAPDRKKYEIDYILIDSLHSVRNVKVLTRFNFNSDHRMVRISLNIRSTKRKRFPIQTGKCYE</sequence>